<dbReference type="Proteomes" id="UP000695000">
    <property type="component" value="Unplaced"/>
</dbReference>
<gene>
    <name evidence="16" type="primary">LOC108569627</name>
</gene>
<keyword evidence="4" id="KW-0158">Chromosome</keyword>
<dbReference type="RefSeq" id="XP_017786740.1">
    <property type="nucleotide sequence ID" value="XM_017931251.1"/>
</dbReference>
<keyword evidence="11" id="KW-0175">Coiled coil</keyword>
<evidence type="ECO:0000313" key="15">
    <source>
        <dbReference type="Proteomes" id="UP000695000"/>
    </source>
</evidence>
<dbReference type="PANTHER" id="PTHR14222">
    <property type="entry name" value="CONDENSIN"/>
    <property type="match status" value="1"/>
</dbReference>
<organism evidence="15 16">
    <name type="scientific">Nicrophorus vespilloides</name>
    <name type="common">Boreal carrion beetle</name>
    <dbReference type="NCBI Taxonomy" id="110193"/>
    <lineage>
        <taxon>Eukaryota</taxon>
        <taxon>Metazoa</taxon>
        <taxon>Ecdysozoa</taxon>
        <taxon>Arthropoda</taxon>
        <taxon>Hexapoda</taxon>
        <taxon>Insecta</taxon>
        <taxon>Pterygota</taxon>
        <taxon>Neoptera</taxon>
        <taxon>Endopterygota</taxon>
        <taxon>Coleoptera</taxon>
        <taxon>Polyphaga</taxon>
        <taxon>Staphyliniformia</taxon>
        <taxon>Silphidae</taxon>
        <taxon>Nicrophorinae</taxon>
        <taxon>Nicrophorus</taxon>
    </lineage>
</organism>
<evidence type="ECO:0000256" key="4">
    <source>
        <dbReference type="ARBA" id="ARBA00022454"/>
    </source>
</evidence>
<name>A0ABM1NIU0_NICVS</name>
<dbReference type="InterPro" id="IPR032682">
    <property type="entry name" value="Cnd1_C"/>
</dbReference>
<feature type="coiled-coil region" evidence="11">
    <location>
        <begin position="437"/>
        <end position="471"/>
    </location>
</feature>
<evidence type="ECO:0000256" key="5">
    <source>
        <dbReference type="ARBA" id="ARBA00022618"/>
    </source>
</evidence>
<keyword evidence="6 10" id="KW-0498">Mitosis</keyword>
<keyword evidence="15" id="KW-1185">Reference proteome</keyword>
<dbReference type="InterPro" id="IPR016024">
    <property type="entry name" value="ARM-type_fold"/>
</dbReference>
<accession>A0ABM1NIU0</accession>
<evidence type="ECO:0000256" key="1">
    <source>
        <dbReference type="ARBA" id="ARBA00004123"/>
    </source>
</evidence>
<comment type="function">
    <text evidence="10">Regulatory subunit of the condensin complex, a complex required for conversion of interphase chromatin into mitotic-like condense chromosomes. The condensin complex probably introduces positive supercoils into relaxed DNA in the presence of type I topoisomerases and converts nicked DNA into positive knotted forms in the presence of type II topoisomerases.</text>
</comment>
<feature type="compositionally biased region" description="Basic residues" evidence="12">
    <location>
        <begin position="1279"/>
        <end position="1299"/>
    </location>
</feature>
<evidence type="ECO:0000256" key="9">
    <source>
        <dbReference type="ARBA" id="ARBA00023306"/>
    </source>
</evidence>
<dbReference type="Pfam" id="PF12717">
    <property type="entry name" value="Cnd1"/>
    <property type="match status" value="1"/>
</dbReference>
<dbReference type="InterPro" id="IPR026971">
    <property type="entry name" value="CND1/NCAPD3"/>
</dbReference>
<dbReference type="GeneID" id="108569627"/>
<feature type="region of interest" description="Disordered" evidence="12">
    <location>
        <begin position="1276"/>
        <end position="1309"/>
    </location>
</feature>
<keyword evidence="7 10" id="KW-0226">DNA condensation</keyword>
<proteinExistence type="inferred from homology"/>
<keyword evidence="9 10" id="KW-0131">Cell cycle</keyword>
<evidence type="ECO:0000256" key="8">
    <source>
        <dbReference type="ARBA" id="ARBA00023242"/>
    </source>
</evidence>
<dbReference type="PIRSF" id="PIRSF017127">
    <property type="entry name" value="Condensin_D2"/>
    <property type="match status" value="1"/>
</dbReference>
<keyword evidence="5 10" id="KW-0132">Cell division</keyword>
<dbReference type="Pfam" id="PF12922">
    <property type="entry name" value="Cnd1_N"/>
    <property type="match status" value="1"/>
</dbReference>
<dbReference type="Gene3D" id="1.25.10.10">
    <property type="entry name" value="Leucine-rich Repeat Variant"/>
    <property type="match status" value="1"/>
</dbReference>
<evidence type="ECO:0000256" key="3">
    <source>
        <dbReference type="ARBA" id="ARBA00009606"/>
    </source>
</evidence>
<dbReference type="InterPro" id="IPR011989">
    <property type="entry name" value="ARM-like"/>
</dbReference>
<keyword evidence="8" id="KW-0539">Nucleus</keyword>
<evidence type="ECO:0000256" key="2">
    <source>
        <dbReference type="ARBA" id="ARBA00004286"/>
    </source>
</evidence>
<feature type="domain" description="Condensin complex subunit 1 N-terminal" evidence="14">
    <location>
        <begin position="80"/>
        <end position="234"/>
    </location>
</feature>
<evidence type="ECO:0000256" key="6">
    <source>
        <dbReference type="ARBA" id="ARBA00022776"/>
    </source>
</evidence>
<evidence type="ECO:0000313" key="16">
    <source>
        <dbReference type="RefSeq" id="XP_017786740.1"/>
    </source>
</evidence>
<evidence type="ECO:0000256" key="7">
    <source>
        <dbReference type="ARBA" id="ARBA00023067"/>
    </source>
</evidence>
<evidence type="ECO:0000256" key="12">
    <source>
        <dbReference type="SAM" id="MobiDB-lite"/>
    </source>
</evidence>
<feature type="domain" description="Condensin complex subunit 1 C-terminal" evidence="13">
    <location>
        <begin position="1058"/>
        <end position="1201"/>
    </location>
</feature>
<dbReference type="SUPFAM" id="SSF48371">
    <property type="entry name" value="ARM repeat"/>
    <property type="match status" value="1"/>
</dbReference>
<dbReference type="PANTHER" id="PTHR14222:SF2">
    <property type="entry name" value="CONDENSIN COMPLEX SUBUNIT 1"/>
    <property type="match status" value="1"/>
</dbReference>
<evidence type="ECO:0000256" key="11">
    <source>
        <dbReference type="SAM" id="Coils"/>
    </source>
</evidence>
<dbReference type="InterPro" id="IPR024324">
    <property type="entry name" value="Condensin_cplx_su1_N"/>
</dbReference>
<comment type="subcellular location">
    <subcellularLocation>
        <location evidence="2">Chromosome</location>
    </subcellularLocation>
    <subcellularLocation>
        <location evidence="1">Nucleus</location>
    </subcellularLocation>
</comment>
<evidence type="ECO:0000256" key="10">
    <source>
        <dbReference type="PIRNR" id="PIRNR017127"/>
    </source>
</evidence>
<evidence type="ECO:0000259" key="13">
    <source>
        <dbReference type="Pfam" id="PF12717"/>
    </source>
</evidence>
<evidence type="ECO:0000259" key="14">
    <source>
        <dbReference type="Pfam" id="PF12922"/>
    </source>
</evidence>
<protein>
    <recommendedName>
        <fullName evidence="10">Condensin complex subunit 1</fullName>
    </recommendedName>
</protein>
<dbReference type="InterPro" id="IPR007673">
    <property type="entry name" value="Condensin_cplx_su1"/>
</dbReference>
<sequence>MSHINFVIPQNRNELLSESDDQYFVKTIINPREITTTLNVAKGCYKDEGPTYISDNFDIYFSILHQADQLPMEMLFTAYEHLHKATQDLIKSLIFLLEDKDSVNEEMKMKYNTIIKMLMYLYTSIVQVIDHKNEMNFVQSVNRKSKGKKKKNPDAFMHSIERKSVVIVLHQLIQQDLRFFFNSPSVDDTFIKLLTDVCYGFLEAPTIKGEKETRQEIFNFLGYLVVHEGHGMAFVIRLVQLVKTYEHLTICISEGVQHLIQNHNCKMLIRDLVREITEWQVDEKFADSQGTRFCSMVLTQMAVQMPDLMIPEVMYLNKYLAHDSYHLRNSVLSVMVEVILAALTRNDLNEEEKESRDELLEILEEHIADVAASVRSKVFQHWCRLQKENAVPVKMQNVILEKAIFHLRDKAANVRKVAANCVTTFLEYNLFGAKLELGKLREELAEKKGLLDKLKSELDDLKLNKLTELEQEWLEKENEIKAVVESNINKSSNEKSMEIDENVDSSIVRFYIMEGKYEDAFKIFEKVAANSDNFQNIKENMSNDDVAGFYLMLLKSMFLKIPDHINEVINSNTQNKNAVPTEEHLERLEALSTTVDFLQTSVSFLELLDQAMKPMIDLLYSVNISDMTEAVNFFIAAYNFKLDNALIGVLEILKAIRSCDHDRKDIILNAMKTIYLTTSAENMEDHTTTIVERLIDLLRTISMDNLQDLNSIIAEWVEKGTLDNSVIDMLWQYVTLKKQDVCKDKSRAALTILTMAAKGRKTIVTRNIKLVGTIGFGERGQDDILLATHACHMLCVSSMDVRNISDPNPPNRIYANDEMWKSLRDMVVTNFDKRVKFFNGFLSAAVELIFRLCSTPLVVIEDILKTALVKIGDATEESSLEAFLLIRMNVLVGEIAIRFLNFMDEDIYKELKRRQFIRRDKKKNNNKSLRKRNNVSLSASQSSCSTDATATDDSILEGAQACDADADYISDLLENRTVSSSSTLGKLSRHIVYQCENPNTFNEEHVQCSAISALLRLMLVSSDFCSKHIQLIFTILEKTSFEDVKISILVHCSDLLEKYPNIVEPYTPRLFLRLEDKSVEIRKSAFFILSNLILRDMIRAQGHISEMAISIVDEEDDMRQMASNFFVQLSHKANNLYTVLPDIFTHLCDKVKDEEQLKTILKFLFGLIDNNKQMESLVDRFCAKYRLSEDENVAKNITFCLTLINYNERSLKKLSENFELYKNFVLVNDVYLYLKQILANCTKGVVKQEIKDRVTELEGKIKGMFELTEGAKMPDVPKKVTRKSKNKSLAKKKQVKKRSKVESDSDSSD</sequence>
<comment type="similarity">
    <text evidence="3 10">Belongs to the CND1 (condensin subunit 1) family.</text>
</comment>
<reference evidence="16" key="1">
    <citation type="submission" date="2025-08" db="UniProtKB">
        <authorList>
            <consortium name="RefSeq"/>
        </authorList>
    </citation>
    <scope>IDENTIFICATION</scope>
    <source>
        <tissue evidence="16">Whole Larva</tissue>
    </source>
</reference>